<keyword evidence="2" id="KW-1185">Reference proteome</keyword>
<evidence type="ECO:0000313" key="2">
    <source>
        <dbReference type="Proteomes" id="UP000053825"/>
    </source>
</evidence>
<protein>
    <submittedName>
        <fullName evidence="1">Uncharacterized protein</fullName>
    </submittedName>
</protein>
<dbReference type="AlphaFoldDB" id="A0A0L7RCR9"/>
<proteinExistence type="predicted"/>
<dbReference type="EMBL" id="KQ414615">
    <property type="protein sequence ID" value="KOC68787.1"/>
    <property type="molecule type" value="Genomic_DNA"/>
</dbReference>
<gene>
    <name evidence="1" type="ORF">WH47_06579</name>
</gene>
<sequence length="62" mass="6761">MINKLFVLLATTSVDDSFLISISSTVPSPAPTTTRCCLLSLSESNKFLTPPAYTSPFFVFLE</sequence>
<accession>A0A0L7RCR9</accession>
<evidence type="ECO:0000313" key="1">
    <source>
        <dbReference type="EMBL" id="KOC68787.1"/>
    </source>
</evidence>
<reference evidence="1 2" key="1">
    <citation type="submission" date="2015-07" db="EMBL/GenBank/DDBJ databases">
        <title>The genome of Habropoda laboriosa.</title>
        <authorList>
            <person name="Pan H."/>
            <person name="Kapheim K."/>
        </authorList>
    </citation>
    <scope>NUCLEOTIDE SEQUENCE [LARGE SCALE GENOMIC DNA]</scope>
    <source>
        <strain evidence="1">0110345459</strain>
    </source>
</reference>
<name>A0A0L7RCR9_9HYME</name>
<organism evidence="1 2">
    <name type="scientific">Habropoda laboriosa</name>
    <dbReference type="NCBI Taxonomy" id="597456"/>
    <lineage>
        <taxon>Eukaryota</taxon>
        <taxon>Metazoa</taxon>
        <taxon>Ecdysozoa</taxon>
        <taxon>Arthropoda</taxon>
        <taxon>Hexapoda</taxon>
        <taxon>Insecta</taxon>
        <taxon>Pterygota</taxon>
        <taxon>Neoptera</taxon>
        <taxon>Endopterygota</taxon>
        <taxon>Hymenoptera</taxon>
        <taxon>Apocrita</taxon>
        <taxon>Aculeata</taxon>
        <taxon>Apoidea</taxon>
        <taxon>Anthophila</taxon>
        <taxon>Apidae</taxon>
        <taxon>Habropoda</taxon>
    </lineage>
</organism>
<dbReference type="Proteomes" id="UP000053825">
    <property type="component" value="Unassembled WGS sequence"/>
</dbReference>